<dbReference type="OrthoDB" id="1253390at2"/>
<dbReference type="Pfam" id="PF17963">
    <property type="entry name" value="Big_9"/>
    <property type="match status" value="1"/>
</dbReference>
<sequence length="516" mass="54118">MSVSAVSASVRLGLASAGVGAGLLGFALLGSEIGSAAADSGETSASASASADGAAGASAKADRRERIAERRSAAQRARNERTGVDAESPAEDRAARRAEAQQERADRAAKKIDELVAGAEARIDARTASDTRKAQLRDRVARVQRTFFNQAPTVAPVQVSGVVDGPITGTVGGVDPDGDRIVYRVAKGPAAGEVTLNRDGTYTYTPGAGFTGVDTFVVTARDVGSNINLLNVFRPGVTVADSLINQGAVTFDFRYEEGAENWTPDRRAALNRVAENITEYLRVTAPVTLVYRIAGANDPLDTWLADADSDLVSQDPGFWRTVVQNKIIAGVDSNGDEADGRIAWNFAFPTAVGDVVTGEDYDFTSIVMHELMHSFGILGVAGPPGTNTDRRSWSVWDSFMVSADGTSLIQTDFTWPASSDPYLLGAAGGLNFGGANAVAAYGRPVPVYSPTTWAEGSSGSHLDTKTFTGDNFQLMNHAIKGQGQLGVRVLSPIEIGILRDLGYVVVAPVTVTAALS</sequence>
<evidence type="ECO:0000313" key="3">
    <source>
        <dbReference type="Proteomes" id="UP000034150"/>
    </source>
</evidence>
<name>A0A0M2JUI2_9MYCO</name>
<gene>
    <name evidence="2" type="ORF">WN67_17425</name>
</gene>
<keyword evidence="3" id="KW-1185">Reference proteome</keyword>
<dbReference type="EMBL" id="LAUZ02000005">
    <property type="protein sequence ID" value="KKF00701.1"/>
    <property type="molecule type" value="Genomic_DNA"/>
</dbReference>
<dbReference type="Proteomes" id="UP000034150">
    <property type="component" value="Unassembled WGS sequence"/>
</dbReference>
<protein>
    <submittedName>
        <fullName evidence="2">Uncharacterized protein</fullName>
    </submittedName>
</protein>
<evidence type="ECO:0000313" key="2">
    <source>
        <dbReference type="EMBL" id="KKF00701.1"/>
    </source>
</evidence>
<reference evidence="2 3" key="1">
    <citation type="journal article" date="2015" name="Genome Announc.">
        <title>Draft Genome Sequence of Mycobacterium obuense Strain UC1, Isolated from Patient Sputum.</title>
        <authorList>
            <person name="Greninger A.L."/>
            <person name="Cunningham G."/>
            <person name="Hsu E.D."/>
            <person name="Yu J.M."/>
            <person name="Chiu C.Y."/>
            <person name="Miller S."/>
        </authorList>
    </citation>
    <scope>NUCLEOTIDE SEQUENCE [LARGE SCALE GENOMIC DNA]</scope>
    <source>
        <strain evidence="2 3">UC1</strain>
    </source>
</reference>
<dbReference type="AlphaFoldDB" id="A0A0M2JUI2"/>
<dbReference type="PATRIC" id="fig|1807.13.peg.749"/>
<feature type="region of interest" description="Disordered" evidence="1">
    <location>
        <begin position="37"/>
        <end position="109"/>
    </location>
</feature>
<comment type="caution">
    <text evidence="2">The sequence shown here is derived from an EMBL/GenBank/DDBJ whole genome shotgun (WGS) entry which is preliminary data.</text>
</comment>
<evidence type="ECO:0000256" key="1">
    <source>
        <dbReference type="SAM" id="MobiDB-lite"/>
    </source>
</evidence>
<accession>A0A0M2JUI2</accession>
<feature type="compositionally biased region" description="Basic and acidic residues" evidence="1">
    <location>
        <begin position="60"/>
        <end position="109"/>
    </location>
</feature>
<feature type="compositionally biased region" description="Low complexity" evidence="1">
    <location>
        <begin position="37"/>
        <end position="59"/>
    </location>
</feature>
<proteinExistence type="predicted"/>
<dbReference type="Gene3D" id="2.60.40.3440">
    <property type="match status" value="1"/>
</dbReference>
<organism evidence="2 3">
    <name type="scientific">Mycolicibacterium obuense</name>
    <dbReference type="NCBI Taxonomy" id="1807"/>
    <lineage>
        <taxon>Bacteria</taxon>
        <taxon>Bacillati</taxon>
        <taxon>Actinomycetota</taxon>
        <taxon>Actinomycetes</taxon>
        <taxon>Mycobacteriales</taxon>
        <taxon>Mycobacteriaceae</taxon>
        <taxon>Mycolicibacterium</taxon>
    </lineage>
</organism>
<dbReference type="STRING" id="1807.MOBUDSM44075_00975"/>